<feature type="compositionally biased region" description="Basic and acidic residues" evidence="8">
    <location>
        <begin position="743"/>
        <end position="760"/>
    </location>
</feature>
<keyword evidence="12" id="KW-1185">Reference proteome</keyword>
<keyword evidence="3" id="KW-0479">Metal-binding</keyword>
<dbReference type="InterPro" id="IPR017455">
    <property type="entry name" value="Znf_FYVE-rel"/>
</dbReference>
<dbReference type="GeneTree" id="ENSGT00950000183138"/>
<feature type="compositionally biased region" description="Basic and acidic residues" evidence="8">
    <location>
        <begin position="831"/>
        <end position="879"/>
    </location>
</feature>
<feature type="region of interest" description="Disordered" evidence="8">
    <location>
        <begin position="432"/>
        <end position="473"/>
    </location>
</feature>
<dbReference type="Ensembl" id="ENSSFOT00015004853.2">
    <property type="protein sequence ID" value="ENSSFOP00015004777.2"/>
    <property type="gene ID" value="ENSSFOG00015003107.2"/>
</dbReference>
<keyword evidence="7" id="KW-0175">Coiled coil</keyword>
<dbReference type="InterPro" id="IPR010911">
    <property type="entry name" value="Rab_BD"/>
</dbReference>
<evidence type="ECO:0000313" key="11">
    <source>
        <dbReference type="Ensembl" id="ENSSFOP00015004777.2"/>
    </source>
</evidence>
<dbReference type="PANTHER" id="PTHR14555:SF6">
    <property type="entry name" value="RAB EFFECTOR MYRIP"/>
    <property type="match status" value="1"/>
</dbReference>
<dbReference type="GO" id="GO:0006886">
    <property type="term" value="P:intracellular protein transport"/>
    <property type="evidence" value="ECO:0007669"/>
    <property type="project" value="InterPro"/>
</dbReference>
<comment type="subcellular location">
    <subcellularLocation>
        <location evidence="1">Cytoplasm</location>
        <location evidence="1">Perinuclear region</location>
    </subcellularLocation>
</comment>
<evidence type="ECO:0000256" key="3">
    <source>
        <dbReference type="ARBA" id="ARBA00022723"/>
    </source>
</evidence>
<evidence type="ECO:0000259" key="9">
    <source>
        <dbReference type="PROSITE" id="PS50178"/>
    </source>
</evidence>
<evidence type="ECO:0000256" key="4">
    <source>
        <dbReference type="ARBA" id="ARBA00022771"/>
    </source>
</evidence>
<feature type="compositionally biased region" description="Basic and acidic residues" evidence="8">
    <location>
        <begin position="632"/>
        <end position="657"/>
    </location>
</feature>
<feature type="compositionally biased region" description="Basic and acidic residues" evidence="8">
    <location>
        <begin position="814"/>
        <end position="823"/>
    </location>
</feature>
<sequence length="1094" mass="120236">MMGKMLDLSGLTEEEVEHVLEVVRRDMRLRRKEEERLSEMRQELEEEDTRCLLLSKQELFNKRCCMRCCSPFSFLLNRKRPCADCGYNVCRRCRSFHKKERVWLCTACTKSRLLRTRALEWYYSVLKRRYRRFGSTKVLKSLYRKYITDQGILAELAEGSVYDDSIYNEGSGTESPFRRNSEVPVCPDHSMAETLNVALQVAEEAVEEAIARTEEHCDNLEKQDEVRYLQDNKDELIEELATSIVQKIVRRRRKLSQMQPQYEMDLPQQCGEGTSSPSTLSRQNTIPSQASLKGANSLWRSRSAFSLTSEAAPDEHVPEPRSDSSVEVRAAVKGYASLRRDTVASLASWKSVDRLDNSMLQSPDGNWIALQSTQLSRPSLLTKRKSLVFSALEQESGSISAYHDMGSDTEPEADSGWGAALLEFRRKMSHRESEWTDIRGPSTGPPSPQLPPELGMPGTPDTPGTPGSPARSQVQLLSSLRRMGRRQSIPRCSHGLDINLNPDFAGSASVDSSEVEDGKGERVGRSRRRRTKHERLEQAGSPCMQYSSSVPDYSNLLLNVIVKNFKLEGPPPSSSPGHPMTPDTVTSSAAAPDVRNVDFAAHRAKDVGPVGLLEMELHSELRELSDQPAEEPGARGAEREKMRNDTSKEGQRSEAQERQVVTGCSMESVKAGQVGGEENVNIEVKGPKEREDLEHIGAEPAMDGKIIDEERQAHAEAEGKLKDQAKRLSVQHDGGQVEVQKGNPEKSDGGRRIKVETEKAEESDEVIEVLIAGEGLQEVDGEIEVGEEVGILAEMNVEDGLEAVLDDPGQAETTNEKVGELGSEKGPQVDPEEHGESEKGKPGEAEIEVKEKSGEREAESAEKVETLNKVEETGEEKTEVGGNEPVGLETLQQKVEMIEGGDTEAVETSMEGIPSTVETILAEDVRRKHSAASLSSITAEVLKVLNATEDLIEEAGGGGRDQAAPSSGETPPSDQQSAKKLDEHLTKLEENVYLAAGTVFKLEGELVELEECARSISSITTEEELAHLEEQVASAAAQVQQSDLQVSGIAARISALKSAGLNVAPSAAPQKVEPAAWPAWPAWPAACSVAQITE</sequence>
<protein>
    <submittedName>
        <fullName evidence="11">Myosin VIIA and Rab interacting protein a</fullName>
    </submittedName>
</protein>
<dbReference type="FunFam" id="3.30.40.10:FF:000018">
    <property type="entry name" value="Synaptotagmin-like 5, isoform CRA_a"/>
    <property type="match status" value="1"/>
</dbReference>
<dbReference type="PROSITE" id="PS50178">
    <property type="entry name" value="ZF_FYVE"/>
    <property type="match status" value="1"/>
</dbReference>
<dbReference type="InterPro" id="IPR013083">
    <property type="entry name" value="Znf_RING/FYVE/PHD"/>
</dbReference>
<dbReference type="GO" id="GO:0017022">
    <property type="term" value="F:myosin binding"/>
    <property type="evidence" value="ECO:0007669"/>
    <property type="project" value="TreeGrafter"/>
</dbReference>
<dbReference type="AlphaFoldDB" id="A0A8C9UYY1"/>
<gene>
    <name evidence="11" type="primary">LOC108937567</name>
</gene>
<dbReference type="Gene3D" id="3.30.40.10">
    <property type="entry name" value="Zinc/RING finger domain, C3HC4 (zinc finger)"/>
    <property type="match status" value="1"/>
</dbReference>
<feature type="compositionally biased region" description="Basic and acidic residues" evidence="8">
    <location>
        <begin position="686"/>
        <end position="697"/>
    </location>
</feature>
<accession>A0A8C9UYY1</accession>
<evidence type="ECO:0000256" key="8">
    <source>
        <dbReference type="SAM" id="MobiDB-lite"/>
    </source>
</evidence>
<feature type="region of interest" description="Disordered" evidence="8">
    <location>
        <begin position="952"/>
        <end position="979"/>
    </location>
</feature>
<reference evidence="11" key="3">
    <citation type="submission" date="2025-09" db="UniProtKB">
        <authorList>
            <consortium name="Ensembl"/>
        </authorList>
    </citation>
    <scope>IDENTIFICATION</scope>
</reference>
<dbReference type="InterPro" id="IPR011011">
    <property type="entry name" value="Znf_FYVE_PHD"/>
</dbReference>
<feature type="region of interest" description="Disordered" evidence="8">
    <location>
        <begin position="259"/>
        <end position="284"/>
    </location>
</feature>
<feature type="compositionally biased region" description="Low complexity" evidence="8">
    <location>
        <begin position="452"/>
        <end position="469"/>
    </location>
</feature>
<dbReference type="PROSITE" id="PS50916">
    <property type="entry name" value="RABBD"/>
    <property type="match status" value="1"/>
</dbReference>
<evidence type="ECO:0000256" key="1">
    <source>
        <dbReference type="ARBA" id="ARBA00004556"/>
    </source>
</evidence>
<feature type="coiled-coil region" evidence="7">
    <location>
        <begin position="192"/>
        <end position="239"/>
    </location>
</feature>
<feature type="region of interest" description="Disordered" evidence="8">
    <location>
        <begin position="804"/>
        <end position="888"/>
    </location>
</feature>
<organism evidence="11 12">
    <name type="scientific">Scleropages formosus</name>
    <name type="common">Asian bonytongue</name>
    <name type="synonym">Osteoglossum formosum</name>
    <dbReference type="NCBI Taxonomy" id="113540"/>
    <lineage>
        <taxon>Eukaryota</taxon>
        <taxon>Metazoa</taxon>
        <taxon>Chordata</taxon>
        <taxon>Craniata</taxon>
        <taxon>Vertebrata</taxon>
        <taxon>Euteleostomi</taxon>
        <taxon>Actinopterygii</taxon>
        <taxon>Neopterygii</taxon>
        <taxon>Teleostei</taxon>
        <taxon>Osteoglossocephala</taxon>
        <taxon>Osteoglossomorpha</taxon>
        <taxon>Osteoglossiformes</taxon>
        <taxon>Osteoglossidae</taxon>
        <taxon>Scleropages</taxon>
    </lineage>
</organism>
<feature type="region of interest" description="Disordered" evidence="8">
    <location>
        <begin position="569"/>
        <end position="589"/>
    </location>
</feature>
<evidence type="ECO:0000256" key="5">
    <source>
        <dbReference type="ARBA" id="ARBA00022833"/>
    </source>
</evidence>
<feature type="domain" description="RabBD" evidence="10">
    <location>
        <begin position="5"/>
        <end position="125"/>
    </location>
</feature>
<feature type="domain" description="FYVE-type" evidence="9">
    <location>
        <begin position="65"/>
        <end position="113"/>
    </location>
</feature>
<evidence type="ECO:0000256" key="2">
    <source>
        <dbReference type="ARBA" id="ARBA00022490"/>
    </source>
</evidence>
<dbReference type="InterPro" id="IPR006788">
    <property type="entry name" value="Myrip/Melanophilin"/>
</dbReference>
<dbReference type="Pfam" id="PF02318">
    <property type="entry name" value="FYVE_2"/>
    <property type="match status" value="1"/>
</dbReference>
<dbReference type="InterPro" id="IPR051745">
    <property type="entry name" value="Intracell_Transport_Effector"/>
</dbReference>
<dbReference type="Proteomes" id="UP000694397">
    <property type="component" value="Chromosome 7"/>
</dbReference>
<dbReference type="GO" id="GO:0048471">
    <property type="term" value="C:perinuclear region of cytoplasm"/>
    <property type="evidence" value="ECO:0007669"/>
    <property type="project" value="UniProtKB-SubCell"/>
</dbReference>
<feature type="region of interest" description="Disordered" evidence="8">
    <location>
        <begin position="506"/>
        <end position="539"/>
    </location>
</feature>
<evidence type="ECO:0000256" key="6">
    <source>
        <dbReference type="PROSITE-ProRule" id="PRU00091"/>
    </source>
</evidence>
<feature type="region of interest" description="Disordered" evidence="8">
    <location>
        <begin position="729"/>
        <end position="762"/>
    </location>
</feature>
<feature type="compositionally biased region" description="Polar residues" evidence="8">
    <location>
        <begin position="271"/>
        <end position="284"/>
    </location>
</feature>
<dbReference type="InterPro" id="IPR041282">
    <property type="entry name" value="FYVE_2"/>
</dbReference>
<feature type="region of interest" description="Disordered" evidence="8">
    <location>
        <begin position="686"/>
        <end position="705"/>
    </location>
</feature>
<reference evidence="11 12" key="1">
    <citation type="submission" date="2019-04" db="EMBL/GenBank/DDBJ databases">
        <authorList>
            <consortium name="Wellcome Sanger Institute Data Sharing"/>
        </authorList>
    </citation>
    <scope>NUCLEOTIDE SEQUENCE [LARGE SCALE GENOMIC DNA]</scope>
</reference>
<keyword evidence="5" id="KW-0862">Zinc</keyword>
<dbReference type="GO" id="GO:0003779">
    <property type="term" value="F:actin binding"/>
    <property type="evidence" value="ECO:0007669"/>
    <property type="project" value="TreeGrafter"/>
</dbReference>
<dbReference type="SUPFAM" id="SSF57903">
    <property type="entry name" value="FYVE/PHD zinc finger"/>
    <property type="match status" value="1"/>
</dbReference>
<evidence type="ECO:0000256" key="7">
    <source>
        <dbReference type="SAM" id="Coils"/>
    </source>
</evidence>
<dbReference type="Pfam" id="PF04698">
    <property type="entry name" value="Rab_eff_C"/>
    <property type="match status" value="2"/>
</dbReference>
<keyword evidence="4 6" id="KW-0863">Zinc-finger</keyword>
<evidence type="ECO:0000313" key="12">
    <source>
        <dbReference type="Proteomes" id="UP000694397"/>
    </source>
</evidence>
<feature type="region of interest" description="Disordered" evidence="8">
    <location>
        <begin position="621"/>
        <end position="662"/>
    </location>
</feature>
<feature type="coiled-coil region" evidence="7">
    <location>
        <begin position="23"/>
        <end position="57"/>
    </location>
</feature>
<reference evidence="11" key="2">
    <citation type="submission" date="2025-08" db="UniProtKB">
        <authorList>
            <consortium name="Ensembl"/>
        </authorList>
    </citation>
    <scope>IDENTIFICATION</scope>
</reference>
<keyword evidence="2" id="KW-0963">Cytoplasm</keyword>
<dbReference type="GO" id="GO:0008270">
    <property type="term" value="F:zinc ion binding"/>
    <property type="evidence" value="ECO:0007669"/>
    <property type="project" value="UniProtKB-KW"/>
</dbReference>
<dbReference type="PANTHER" id="PTHR14555">
    <property type="entry name" value="MYELIN-ASSOCIATED OLIGODENDROCYTIC BASIC PROTEIN MOBP -RELATED"/>
    <property type="match status" value="1"/>
</dbReference>
<feature type="compositionally biased region" description="Polar residues" evidence="8">
    <location>
        <begin position="964"/>
        <end position="976"/>
    </location>
</feature>
<feature type="coiled-coil region" evidence="7">
    <location>
        <begin position="1018"/>
        <end position="1045"/>
    </location>
</feature>
<name>A0A8C9UYY1_SCLFO</name>
<dbReference type="OrthoDB" id="10072397at2759"/>
<evidence type="ECO:0000259" key="10">
    <source>
        <dbReference type="PROSITE" id="PS50916"/>
    </source>
</evidence>
<feature type="region of interest" description="Disordered" evidence="8">
    <location>
        <begin position="481"/>
        <end position="500"/>
    </location>
</feature>
<dbReference type="GO" id="GO:0030864">
    <property type="term" value="C:cortical actin cytoskeleton"/>
    <property type="evidence" value="ECO:0007669"/>
    <property type="project" value="TreeGrafter"/>
</dbReference>
<proteinExistence type="predicted"/>
<dbReference type="GO" id="GO:0031267">
    <property type="term" value="F:small GTPase binding"/>
    <property type="evidence" value="ECO:0007669"/>
    <property type="project" value="InterPro"/>
</dbReference>